<reference evidence="2" key="1">
    <citation type="submission" date="2023-03" db="EMBL/GenBank/DDBJ databases">
        <title>Massive genome expansion in bonnet fungi (Mycena s.s.) driven by repeated elements and novel gene families across ecological guilds.</title>
        <authorList>
            <consortium name="Lawrence Berkeley National Laboratory"/>
            <person name="Harder C.B."/>
            <person name="Miyauchi S."/>
            <person name="Viragh M."/>
            <person name="Kuo A."/>
            <person name="Thoen E."/>
            <person name="Andreopoulos B."/>
            <person name="Lu D."/>
            <person name="Skrede I."/>
            <person name="Drula E."/>
            <person name="Henrissat B."/>
            <person name="Morin E."/>
            <person name="Kohler A."/>
            <person name="Barry K."/>
            <person name="LaButti K."/>
            <person name="Morin E."/>
            <person name="Salamov A."/>
            <person name="Lipzen A."/>
            <person name="Mereny Z."/>
            <person name="Hegedus B."/>
            <person name="Baldrian P."/>
            <person name="Stursova M."/>
            <person name="Weitz H."/>
            <person name="Taylor A."/>
            <person name="Grigoriev I.V."/>
            <person name="Nagy L.G."/>
            <person name="Martin F."/>
            <person name="Kauserud H."/>
        </authorList>
    </citation>
    <scope>NUCLEOTIDE SEQUENCE</scope>
    <source>
        <strain evidence="2">9284</strain>
    </source>
</reference>
<feature type="compositionally biased region" description="Basic and acidic residues" evidence="1">
    <location>
        <begin position="220"/>
        <end position="249"/>
    </location>
</feature>
<dbReference type="AlphaFoldDB" id="A0AAD7FE49"/>
<gene>
    <name evidence="2" type="ORF">FB45DRAFT_1109061</name>
</gene>
<comment type="caution">
    <text evidence="2">The sequence shown here is derived from an EMBL/GenBank/DDBJ whole genome shotgun (WGS) entry which is preliminary data.</text>
</comment>
<evidence type="ECO:0000313" key="2">
    <source>
        <dbReference type="EMBL" id="KAJ7614857.1"/>
    </source>
</evidence>
<organism evidence="2 3">
    <name type="scientific">Roridomyces roridus</name>
    <dbReference type="NCBI Taxonomy" id="1738132"/>
    <lineage>
        <taxon>Eukaryota</taxon>
        <taxon>Fungi</taxon>
        <taxon>Dikarya</taxon>
        <taxon>Basidiomycota</taxon>
        <taxon>Agaricomycotina</taxon>
        <taxon>Agaricomycetes</taxon>
        <taxon>Agaricomycetidae</taxon>
        <taxon>Agaricales</taxon>
        <taxon>Marasmiineae</taxon>
        <taxon>Mycenaceae</taxon>
        <taxon>Roridomyces</taxon>
    </lineage>
</organism>
<evidence type="ECO:0000256" key="1">
    <source>
        <dbReference type="SAM" id="MobiDB-lite"/>
    </source>
</evidence>
<evidence type="ECO:0000313" key="3">
    <source>
        <dbReference type="Proteomes" id="UP001221142"/>
    </source>
</evidence>
<protein>
    <submittedName>
        <fullName evidence="2">Uncharacterized protein</fullName>
    </submittedName>
</protein>
<proteinExistence type="predicted"/>
<sequence length="331" mass="36281">MCLGPFVGFRHCASGSVLATLPAPGMYCCPRIRVGGDIHLSRKDLSCVDRTITGSVGKRWFHDSARHGALAAGNVRGNVRGGAASSVRKLVRPRRTASTVVVPGPPELRAGLDRQRLDDLNVSMSLWSGEMGGRGTCIRAERGRSWSASRRITGRDGRYRVWRGWAVGLLSAGEGVKELPMALRALGREFERTLERSLISYMAGGRVVGTVGTWRFGAGKSEDGSERQASHNKGRREYGSTDGRRAGREQRHHHLPHWEVELWANTNSAKNLLAPICPILWENKIHADDLNHITVPSRTKGTPLRLSPELLPTLHDQALTHNEESIGDGTT</sequence>
<accession>A0AAD7FE49</accession>
<feature type="region of interest" description="Disordered" evidence="1">
    <location>
        <begin position="218"/>
        <end position="251"/>
    </location>
</feature>
<dbReference type="EMBL" id="JARKIF010000025">
    <property type="protein sequence ID" value="KAJ7614857.1"/>
    <property type="molecule type" value="Genomic_DNA"/>
</dbReference>
<keyword evidence="3" id="KW-1185">Reference proteome</keyword>
<name>A0AAD7FE49_9AGAR</name>
<dbReference type="Proteomes" id="UP001221142">
    <property type="component" value="Unassembled WGS sequence"/>
</dbReference>